<feature type="domain" description="F-box" evidence="1">
    <location>
        <begin position="8"/>
        <end position="60"/>
    </location>
</feature>
<dbReference type="InterPro" id="IPR001810">
    <property type="entry name" value="F-box_dom"/>
</dbReference>
<dbReference type="InterPro" id="IPR036047">
    <property type="entry name" value="F-box-like_dom_sf"/>
</dbReference>
<proteinExistence type="predicted"/>
<evidence type="ECO:0000313" key="2">
    <source>
        <dbReference type="EMBL" id="PPQ96502.1"/>
    </source>
</evidence>
<keyword evidence="3" id="KW-1185">Reference proteome</keyword>
<dbReference type="InParanoid" id="A0A409Y0H1"/>
<comment type="caution">
    <text evidence="2">The sequence shown here is derived from an EMBL/GenBank/DDBJ whole genome shotgun (WGS) entry which is preliminary data.</text>
</comment>
<dbReference type="AlphaFoldDB" id="A0A409Y0H1"/>
<accession>A0A409Y0H1</accession>
<dbReference type="InterPro" id="IPR032675">
    <property type="entry name" value="LRR_dom_sf"/>
</dbReference>
<name>A0A409Y0H1_9AGAR</name>
<dbReference type="SUPFAM" id="SSF52047">
    <property type="entry name" value="RNI-like"/>
    <property type="match status" value="1"/>
</dbReference>
<dbReference type="OrthoDB" id="3252356at2759"/>
<evidence type="ECO:0000313" key="3">
    <source>
        <dbReference type="Proteomes" id="UP000284706"/>
    </source>
</evidence>
<dbReference type="EMBL" id="NHYE01001363">
    <property type="protein sequence ID" value="PPQ96502.1"/>
    <property type="molecule type" value="Genomic_DNA"/>
</dbReference>
<reference evidence="2 3" key="1">
    <citation type="journal article" date="2018" name="Evol. Lett.">
        <title>Horizontal gene cluster transfer increased hallucinogenic mushroom diversity.</title>
        <authorList>
            <person name="Reynolds H.T."/>
            <person name="Vijayakumar V."/>
            <person name="Gluck-Thaler E."/>
            <person name="Korotkin H.B."/>
            <person name="Matheny P.B."/>
            <person name="Slot J.C."/>
        </authorList>
    </citation>
    <scope>NUCLEOTIDE SEQUENCE [LARGE SCALE GENOMIC DNA]</scope>
    <source>
        <strain evidence="2 3">SRW20</strain>
    </source>
</reference>
<dbReference type="Gene3D" id="1.20.1280.50">
    <property type="match status" value="1"/>
</dbReference>
<dbReference type="Proteomes" id="UP000284706">
    <property type="component" value="Unassembled WGS sequence"/>
</dbReference>
<dbReference type="SUPFAM" id="SSF81383">
    <property type="entry name" value="F-box domain"/>
    <property type="match status" value="1"/>
</dbReference>
<sequence>MDAASPANRLPHELLAYIFTICAADISDHHPVSMIHLTHVSARWRDVALTTQSLWGRITLTFPLSPWQFSYSSAYLKRSGSYPLELLWDLRDPSWDWDEDAHTIGWKEMENVMRLFMPHFTRWRSLELLADNWIPIFAFLWYSKDVRNGPLLESLSLSRCNAYFANPGQTFQPVALRKSMSLFGGIHLPSLRRVSLVGVHIDWSAPCALRNLTQLDFKYFACDVTPTLAQFQSIVEACPLLSSLSICGRGPDIGDVSQHSNQIQLPALQSFSLGFIDTTYAIGLFSLLRMPNLQRLVIEDISKILSPSYNVDASPLLAWFCSNGIDADTEDNDTCQCLLSKERVQDLELEGVQAPKEQFRSFLRSFPSIRRLSLTDIADDLLSLLVSGVEANPSEPQAGHLLPALRELRCQDVNAETLIEAVTSRTQSNPHVPLQASLKAVRFLPPPSGTLLYRRLDNAGIKIVEDI</sequence>
<evidence type="ECO:0000259" key="1">
    <source>
        <dbReference type="Pfam" id="PF12937"/>
    </source>
</evidence>
<organism evidence="2 3">
    <name type="scientific">Gymnopilus dilepis</name>
    <dbReference type="NCBI Taxonomy" id="231916"/>
    <lineage>
        <taxon>Eukaryota</taxon>
        <taxon>Fungi</taxon>
        <taxon>Dikarya</taxon>
        <taxon>Basidiomycota</taxon>
        <taxon>Agaricomycotina</taxon>
        <taxon>Agaricomycetes</taxon>
        <taxon>Agaricomycetidae</taxon>
        <taxon>Agaricales</taxon>
        <taxon>Agaricineae</taxon>
        <taxon>Hymenogastraceae</taxon>
        <taxon>Gymnopilus</taxon>
    </lineage>
</organism>
<protein>
    <recommendedName>
        <fullName evidence="1">F-box domain-containing protein</fullName>
    </recommendedName>
</protein>
<gene>
    <name evidence="2" type="ORF">CVT26_010439</name>
</gene>
<dbReference type="Gene3D" id="3.80.10.10">
    <property type="entry name" value="Ribonuclease Inhibitor"/>
    <property type="match status" value="1"/>
</dbReference>
<dbReference type="Pfam" id="PF12937">
    <property type="entry name" value="F-box-like"/>
    <property type="match status" value="1"/>
</dbReference>